<dbReference type="AlphaFoldDB" id="A0A7J3JQY0"/>
<dbReference type="InterPro" id="IPR000182">
    <property type="entry name" value="GNAT_dom"/>
</dbReference>
<dbReference type="SUPFAM" id="SSF55931">
    <property type="entry name" value="Glutamine synthetase/guanido kinase"/>
    <property type="match status" value="1"/>
</dbReference>
<gene>
    <name evidence="2" type="ORF">ENU30_04190</name>
</gene>
<evidence type="ECO:0000313" key="2">
    <source>
        <dbReference type="EMBL" id="HGQ18157.1"/>
    </source>
</evidence>
<keyword evidence="2" id="KW-0808">Transferase</keyword>
<dbReference type="PROSITE" id="PS51186">
    <property type="entry name" value="GNAT"/>
    <property type="match status" value="1"/>
</dbReference>
<dbReference type="Pfam" id="PF00583">
    <property type="entry name" value="Acetyltransf_1"/>
    <property type="match status" value="1"/>
</dbReference>
<dbReference type="CDD" id="cd04301">
    <property type="entry name" value="NAT_SF"/>
    <property type="match status" value="1"/>
</dbReference>
<dbReference type="InterPro" id="IPR014746">
    <property type="entry name" value="Gln_synth/guanido_kin_cat_dom"/>
</dbReference>
<protein>
    <submittedName>
        <fullName evidence="2">N-acetyltransferase</fullName>
    </submittedName>
</protein>
<name>A0A7J3JQY0_9CREN</name>
<dbReference type="EMBL" id="DTBZ01000081">
    <property type="protein sequence ID" value="HGQ18157.1"/>
    <property type="molecule type" value="Genomic_DNA"/>
</dbReference>
<dbReference type="GO" id="GO:0016747">
    <property type="term" value="F:acyltransferase activity, transferring groups other than amino-acyl groups"/>
    <property type="evidence" value="ECO:0007669"/>
    <property type="project" value="InterPro"/>
</dbReference>
<sequence length="504" mass="59555">MILSFGIEFEFDIIKSNGETIHEMFRQGYKVTDSWSYQEDMTAGVELRTPVLLNLEEAVESIKQQFRYWCNALRGYAPYAYNTPLRSLGQHIHLGNPSRGLNRHEKQIIAYSIAKMYPLLAGIHAQPIPSRRGLSSNYTRPIYTYNSHLPIFDHYAEISESHHGTVEFRIFDSNIPQVTLTCIYLMKNVVEKMLETNDVDYSLDMYRYYLDRNNVLRYGLKSINLKQYLNYIINIVTNDEIPNIPCIRELLYLAFKYGKNAFNILSELDVDKYKYFKKMFTNPSNFVDNIFAIIDMDRLNNSIKSILQDVHQNAERLDSLSKLANLTPNINYMIEIPHHSRELPLRTEVKRKIENYEYSILRISDFYETERYDIIDRIIYLQKYHGDSFVRILTHQEILELPHRFYVFVVSTRDSISDRYRDVVLGAIGVRVRTGEIISLVVDRRYRRLGIAKRLLRKAISVCEENPYAYVRRDNIAMIRLLESMGFVKEEETKDCYKYVLRRE</sequence>
<proteinExistence type="predicted"/>
<feature type="domain" description="N-acetyltransferase" evidence="1">
    <location>
        <begin position="361"/>
        <end position="504"/>
    </location>
</feature>
<comment type="caution">
    <text evidence="2">The sequence shown here is derived from an EMBL/GenBank/DDBJ whole genome shotgun (WGS) entry which is preliminary data.</text>
</comment>
<accession>A0A7J3JQY0</accession>
<dbReference type="InterPro" id="IPR016181">
    <property type="entry name" value="Acyl_CoA_acyltransferase"/>
</dbReference>
<dbReference type="Gene3D" id="3.40.630.30">
    <property type="match status" value="1"/>
</dbReference>
<evidence type="ECO:0000259" key="1">
    <source>
        <dbReference type="PROSITE" id="PS51186"/>
    </source>
</evidence>
<reference evidence="2" key="1">
    <citation type="journal article" date="2020" name="mSystems">
        <title>Genome- and Community-Level Interaction Insights into Carbon Utilization and Element Cycling Functions of Hydrothermarchaeota in Hydrothermal Sediment.</title>
        <authorList>
            <person name="Zhou Z."/>
            <person name="Liu Y."/>
            <person name="Xu W."/>
            <person name="Pan J."/>
            <person name="Luo Z.H."/>
            <person name="Li M."/>
        </authorList>
    </citation>
    <scope>NUCLEOTIDE SEQUENCE [LARGE SCALE GENOMIC DNA]</scope>
    <source>
        <strain evidence="2">SpSt-657</strain>
    </source>
</reference>
<dbReference type="SUPFAM" id="SSF55729">
    <property type="entry name" value="Acyl-CoA N-acyltransferases (Nat)"/>
    <property type="match status" value="1"/>
</dbReference>
<organism evidence="2">
    <name type="scientific">Ignisphaera aggregans</name>
    <dbReference type="NCBI Taxonomy" id="334771"/>
    <lineage>
        <taxon>Archaea</taxon>
        <taxon>Thermoproteota</taxon>
        <taxon>Thermoprotei</taxon>
        <taxon>Desulfurococcales</taxon>
        <taxon>Desulfurococcaceae</taxon>
        <taxon>Ignisphaera</taxon>
    </lineage>
</organism>